<dbReference type="EMBL" id="KX431559">
    <property type="protein sequence ID" value="AOG16272.1"/>
    <property type="molecule type" value="Genomic_DNA"/>
</dbReference>
<gene>
    <name evidence="1" type="ORF">B_146</name>
</gene>
<name>A0A1W5N0D6_9CAUD</name>
<proteinExistence type="predicted"/>
<accession>A0A1W5N0D6</accession>
<dbReference type="Proteomes" id="UP000223496">
    <property type="component" value="Segment"/>
</dbReference>
<sequence length="70" mass="8122">MRPQEQKLLKHKLKQLGEAYQDYAEDDDPDSRNYNQSCIDDITADILDFVENEIEDAVRDAVAVERANHD</sequence>
<keyword evidence="2" id="KW-1185">Reference proteome</keyword>
<organism evidence="1 2">
    <name type="scientific">Cronobacter phage vB_CsaM_leB</name>
    <dbReference type="NCBI Taxonomy" id="1885242"/>
    <lineage>
        <taxon>Viruses</taxon>
        <taxon>Duplodnaviria</taxon>
        <taxon>Heunggongvirae</taxon>
        <taxon>Uroviricota</taxon>
        <taxon>Caudoviricetes</taxon>
        <taxon>Pantevenvirales</taxon>
        <taxon>Straboviridae</taxon>
        <taxon>Pseudotevenvirus</taxon>
        <taxon>Pseudotevenvirus leb</taxon>
    </lineage>
</organism>
<evidence type="ECO:0000313" key="2">
    <source>
        <dbReference type="Proteomes" id="UP000223496"/>
    </source>
</evidence>
<protein>
    <submittedName>
        <fullName evidence="1">Uncharacterized protein</fullName>
    </submittedName>
</protein>
<evidence type="ECO:0000313" key="1">
    <source>
        <dbReference type="EMBL" id="AOG16272.1"/>
    </source>
</evidence>
<reference evidence="1 2" key="1">
    <citation type="journal article" date="2017" name="Int. J. Food Microbiol.">
        <title>Investigating the biocontrol and anti-biofilm potential of a three phage cocktail against Cronobacter sakazakii in different brands of infant formula.</title>
        <authorList>
            <person name="Endersen L."/>
            <person name="Buttimer C."/>
            <person name="Nevin E."/>
            <person name="Coffey A."/>
            <person name="Neve H."/>
            <person name="Oliveira H."/>
            <person name="Lavigne R."/>
            <person name="O'Mahony J."/>
        </authorList>
    </citation>
    <scope>NUCLEOTIDE SEQUENCE [LARGE SCALE GENOMIC DNA]</scope>
</reference>